<feature type="transmembrane region" description="Helical" evidence="2">
    <location>
        <begin position="693"/>
        <end position="716"/>
    </location>
</feature>
<keyword evidence="2" id="KW-0472">Membrane</keyword>
<evidence type="ECO:0000313" key="3">
    <source>
        <dbReference type="EnsemblMetazoa" id="MDOA011178-PA"/>
    </source>
</evidence>
<evidence type="ECO:0000256" key="2">
    <source>
        <dbReference type="SAM" id="Phobius"/>
    </source>
</evidence>
<feature type="compositionally biased region" description="Low complexity" evidence="1">
    <location>
        <begin position="209"/>
        <end position="223"/>
    </location>
</feature>
<keyword evidence="2" id="KW-0812">Transmembrane</keyword>
<reference evidence="3" key="1">
    <citation type="submission" date="2020-05" db="UniProtKB">
        <authorList>
            <consortium name="EnsemblMetazoa"/>
        </authorList>
    </citation>
    <scope>IDENTIFICATION</scope>
    <source>
        <strain evidence="3">Aabys</strain>
    </source>
</reference>
<feature type="region of interest" description="Disordered" evidence="1">
    <location>
        <begin position="31"/>
        <end position="99"/>
    </location>
</feature>
<feature type="region of interest" description="Disordered" evidence="1">
    <location>
        <begin position="415"/>
        <end position="436"/>
    </location>
</feature>
<feature type="compositionally biased region" description="Low complexity" evidence="1">
    <location>
        <begin position="263"/>
        <end position="283"/>
    </location>
</feature>
<name>A0A1I8N3L3_MUSDO</name>
<keyword evidence="2" id="KW-1133">Transmembrane helix</keyword>
<gene>
    <name evidence="3" type="primary">101894639</name>
</gene>
<proteinExistence type="predicted"/>
<dbReference type="eggNOG" id="ENOG502RXM2">
    <property type="taxonomic scope" value="Eukaryota"/>
</dbReference>
<dbReference type="VEuPathDB" id="VectorBase:MDOMA2_020725"/>
<dbReference type="AlphaFoldDB" id="A0A1I8N3L3"/>
<feature type="compositionally biased region" description="Low complexity" evidence="1">
    <location>
        <begin position="418"/>
        <end position="436"/>
    </location>
</feature>
<dbReference type="OrthoDB" id="6419888at2759"/>
<organism evidence="3">
    <name type="scientific">Musca domestica</name>
    <name type="common">House fly</name>
    <dbReference type="NCBI Taxonomy" id="7370"/>
    <lineage>
        <taxon>Eukaryota</taxon>
        <taxon>Metazoa</taxon>
        <taxon>Ecdysozoa</taxon>
        <taxon>Arthropoda</taxon>
        <taxon>Hexapoda</taxon>
        <taxon>Insecta</taxon>
        <taxon>Pterygota</taxon>
        <taxon>Neoptera</taxon>
        <taxon>Endopterygota</taxon>
        <taxon>Diptera</taxon>
        <taxon>Brachycera</taxon>
        <taxon>Muscomorpha</taxon>
        <taxon>Muscoidea</taxon>
        <taxon>Muscidae</taxon>
        <taxon>Musca</taxon>
    </lineage>
</organism>
<feature type="region of interest" description="Disordered" evidence="1">
    <location>
        <begin position="160"/>
        <end position="179"/>
    </location>
</feature>
<feature type="region of interest" description="Disordered" evidence="1">
    <location>
        <begin position="207"/>
        <end position="283"/>
    </location>
</feature>
<dbReference type="VEuPathDB" id="VectorBase:MDOA011178"/>
<dbReference type="Gene3D" id="1.20.140.150">
    <property type="match status" value="1"/>
</dbReference>
<evidence type="ECO:0000256" key="1">
    <source>
        <dbReference type="SAM" id="MobiDB-lite"/>
    </source>
</evidence>
<feature type="transmembrane region" description="Helical" evidence="2">
    <location>
        <begin position="723"/>
        <end position="747"/>
    </location>
</feature>
<accession>A0A1I8N3L3</accession>
<feature type="compositionally biased region" description="Polar residues" evidence="1">
    <location>
        <begin position="230"/>
        <end position="252"/>
    </location>
</feature>
<feature type="compositionally biased region" description="Low complexity" evidence="1">
    <location>
        <begin position="53"/>
        <end position="72"/>
    </location>
</feature>
<sequence>LVRTKGALGLGLGNTGSRYKVTARCVPEVSITSPSESGLYGQDVKGPAPPSGAPASTPTTTTSSNSCSFSPTQYYSYSQNIPTTSSNTNSNTNTPANNQHHNHHHIILSQNQVNASNNIKNLKNSNKIQGKRATLVEEEDFNELTAVPTTTTHIVIAAAAPADSSSTSEPNSKTSRHLPPLKLKQSISAQGPCSTIAASVRNVLQRQQASTAATSPTTTTAAAQNKSKRSATSTNITPQTSAESQPNETTPLVVTPQHPAEEPPAYAANSTSSTNSPNNSINTTYYQQAAPNAATTTTATVASTATNAGTTPTATTYTTYSHNSKTTRSWPVIYRNPHHYDYEALYANAPKGPSQYPAAVVSSSFKQNCYSNQFKQSIVYSSSNEDLSTINEYPADGAVAQGNGGRSSSLIGCGGGYNNNNNSSSNSNSSAKYSQQQQQQQQTTCYYFSPSRHNSIYEHPSAVVASSLQYDPHSSSAAAIESLRRSNSILLRNSSCSSKIMMHQSTRGGGGDLDSPTSLNSAMDVTSTVGGSNCCSSCCMGPPPLLFLFVTLLMTTSATAMLCAAIMTDHWEHVKWDRASLERYSNRSNLQLEWIMEDTVAMLKPDKRADHRFRRDNLFLVPMHGGIWTLCIDLPLHEIQELRRHPKFPRSAPTCLNYLAGSMENARGEEQRNDWQHSESQTTLQPHLRMQNLSISCSLVCLIILGSAALVGAFGVCQRQISAILITGVMYLLAALFALFTLMIIHFKRQQGRPMLDSDYDGTVDGIVARPGGPAIMAKNLLGARVFLTSWSLDLGWGGVVLCAITSVLWILLSKIMRYNPFSTLMI</sequence>
<protein>
    <submittedName>
        <fullName evidence="3">Uncharacterized protein</fullName>
    </submittedName>
</protein>
<feature type="compositionally biased region" description="Low complexity" evidence="1">
    <location>
        <begin position="160"/>
        <end position="173"/>
    </location>
</feature>
<dbReference type="EnsemblMetazoa" id="MDOA011178-RA">
    <property type="protein sequence ID" value="MDOA011178-PA"/>
    <property type="gene ID" value="MDOA011178"/>
</dbReference>
<feature type="transmembrane region" description="Helical" evidence="2">
    <location>
        <begin position="795"/>
        <end position="813"/>
    </location>
</feature>
<feature type="compositionally biased region" description="Low complexity" evidence="1">
    <location>
        <begin position="80"/>
        <end position="99"/>
    </location>
</feature>